<reference evidence="3" key="1">
    <citation type="submission" date="2022-11" db="EMBL/GenBank/DDBJ databases">
        <authorList>
            <person name="Graham C."/>
            <person name="Newman J.D."/>
        </authorList>
    </citation>
    <scope>NUCLEOTIDE SEQUENCE</scope>
    <source>
        <strain evidence="3">DSM 19486</strain>
    </source>
</reference>
<accession>A0A9X3DFV9</accession>
<keyword evidence="4" id="KW-1185">Reference proteome</keyword>
<feature type="transmembrane region" description="Helical" evidence="2">
    <location>
        <begin position="117"/>
        <end position="141"/>
    </location>
</feature>
<evidence type="ECO:0000256" key="1">
    <source>
        <dbReference type="SAM" id="MobiDB-lite"/>
    </source>
</evidence>
<dbReference type="Proteomes" id="UP001142592">
    <property type="component" value="Unassembled WGS sequence"/>
</dbReference>
<organism evidence="3 4">
    <name type="scientific">Pedobacter agri</name>
    <dbReference type="NCBI Taxonomy" id="454586"/>
    <lineage>
        <taxon>Bacteria</taxon>
        <taxon>Pseudomonadati</taxon>
        <taxon>Bacteroidota</taxon>
        <taxon>Sphingobacteriia</taxon>
        <taxon>Sphingobacteriales</taxon>
        <taxon>Sphingobacteriaceae</taxon>
        <taxon>Pedobacter</taxon>
    </lineage>
</organism>
<dbReference type="AlphaFoldDB" id="A0A9X3DFV9"/>
<protein>
    <submittedName>
        <fullName evidence="3">CCC motif membrane protein</fullName>
    </submittedName>
</protein>
<keyword evidence="2" id="KW-0812">Transmembrane</keyword>
<evidence type="ECO:0000313" key="4">
    <source>
        <dbReference type="Proteomes" id="UP001142592"/>
    </source>
</evidence>
<keyword evidence="2" id="KW-1133">Transmembrane helix</keyword>
<dbReference type="NCBIfam" id="NF040945">
    <property type="entry name" value="CCC_membrane"/>
    <property type="match status" value="1"/>
</dbReference>
<sequence>MSEEQENTPKNNPIDLNKPEQPANPPSGFGPITPPPFQQQPPFGQFGGGMGQQNLPNSTVALVLGILALPACCFYGVFGLIFGIVAWVLGAGDVKKYQLNPTMYTESSYKNAKAGKICGMIATILSALTILFFVLAIVGAITNPRIYDEILRGLK</sequence>
<gene>
    <name evidence="3" type="ORF">OQZ29_19370</name>
</gene>
<evidence type="ECO:0000256" key="2">
    <source>
        <dbReference type="SAM" id="Phobius"/>
    </source>
</evidence>
<feature type="region of interest" description="Disordered" evidence="1">
    <location>
        <begin position="1"/>
        <end position="49"/>
    </location>
</feature>
<comment type="caution">
    <text evidence="3">The sequence shown here is derived from an EMBL/GenBank/DDBJ whole genome shotgun (WGS) entry which is preliminary data.</text>
</comment>
<evidence type="ECO:0000313" key="3">
    <source>
        <dbReference type="EMBL" id="MCX3266929.1"/>
    </source>
</evidence>
<dbReference type="RefSeq" id="WP_010602777.1">
    <property type="nucleotide sequence ID" value="NZ_JAPJUH010000006.1"/>
</dbReference>
<proteinExistence type="predicted"/>
<feature type="transmembrane region" description="Helical" evidence="2">
    <location>
        <begin position="60"/>
        <end position="89"/>
    </location>
</feature>
<dbReference type="InterPro" id="IPR011655">
    <property type="entry name" value="MpPF26"/>
</dbReference>
<keyword evidence="2" id="KW-0472">Membrane</keyword>
<dbReference type="EMBL" id="JAPJUH010000006">
    <property type="protein sequence ID" value="MCX3266929.1"/>
    <property type="molecule type" value="Genomic_DNA"/>
</dbReference>
<name>A0A9X3DFV9_9SPHI</name>
<dbReference type="Pfam" id="PF07666">
    <property type="entry name" value="MpPF26"/>
    <property type="match status" value="1"/>
</dbReference>